<dbReference type="AlphaFoldDB" id="A0A372ZLY7"/>
<dbReference type="EMBL" id="QVIG01000001">
    <property type="protein sequence ID" value="RGD56863.1"/>
    <property type="molecule type" value="Genomic_DNA"/>
</dbReference>
<name>A0A372ZLY7_9ACTN</name>
<sequence length="77" mass="8096">MDIPERYAITLPGPPGAHRPPEIVVVHATGDRTPDGTPIYADDTGAFRVEIQAGVARPLDVATGPGQHTCLRATPLT</sequence>
<keyword evidence="3" id="KW-1185">Reference proteome</keyword>
<dbReference type="InterPro" id="IPR046263">
    <property type="entry name" value="DUF6296"/>
</dbReference>
<reference evidence="2 3" key="1">
    <citation type="submission" date="2018-08" db="EMBL/GenBank/DDBJ databases">
        <title>Diversity &amp; Physiological Properties of Lignin-Decomposing Actinobacteria from Soil.</title>
        <authorList>
            <person name="Roh S.G."/>
            <person name="Kim S.B."/>
        </authorList>
    </citation>
    <scope>NUCLEOTIDE SEQUENCE [LARGE SCALE GENOMIC DNA]</scope>
    <source>
        <strain evidence="2 3">MMS17-GH009</strain>
    </source>
</reference>
<dbReference type="Pfam" id="PF19813">
    <property type="entry name" value="DUF6296"/>
    <property type="match status" value="1"/>
</dbReference>
<evidence type="ECO:0000256" key="1">
    <source>
        <dbReference type="SAM" id="MobiDB-lite"/>
    </source>
</evidence>
<dbReference type="Proteomes" id="UP000263377">
    <property type="component" value="Unassembled WGS sequence"/>
</dbReference>
<organism evidence="2 3">
    <name type="scientific">Kitasatospora xanthocidica</name>
    <dbReference type="NCBI Taxonomy" id="83382"/>
    <lineage>
        <taxon>Bacteria</taxon>
        <taxon>Bacillati</taxon>
        <taxon>Actinomycetota</taxon>
        <taxon>Actinomycetes</taxon>
        <taxon>Kitasatosporales</taxon>
        <taxon>Streptomycetaceae</taxon>
        <taxon>Kitasatospora</taxon>
    </lineage>
</organism>
<proteinExistence type="predicted"/>
<dbReference type="RefSeq" id="WP_053111950.1">
    <property type="nucleotide sequence ID" value="NZ_QVIG01000001.1"/>
</dbReference>
<evidence type="ECO:0000313" key="2">
    <source>
        <dbReference type="EMBL" id="RGD56863.1"/>
    </source>
</evidence>
<accession>A0A372ZLY7</accession>
<comment type="caution">
    <text evidence="2">The sequence shown here is derived from an EMBL/GenBank/DDBJ whole genome shotgun (WGS) entry which is preliminary data.</text>
</comment>
<gene>
    <name evidence="2" type="ORF">DR950_02815</name>
</gene>
<feature type="region of interest" description="Disordered" evidence="1">
    <location>
        <begin position="1"/>
        <end position="20"/>
    </location>
</feature>
<protein>
    <submittedName>
        <fullName evidence="2">Uncharacterized protein</fullName>
    </submittedName>
</protein>
<evidence type="ECO:0000313" key="3">
    <source>
        <dbReference type="Proteomes" id="UP000263377"/>
    </source>
</evidence>